<comment type="caution">
    <text evidence="2">The sequence shown here is derived from an EMBL/GenBank/DDBJ whole genome shotgun (WGS) entry which is preliminary data.</text>
</comment>
<dbReference type="Proteomes" id="UP000725649">
    <property type="component" value="Unassembled WGS sequence"/>
</dbReference>
<dbReference type="AlphaFoldDB" id="A0A928DRV3"/>
<keyword evidence="1" id="KW-0472">Membrane</keyword>
<dbReference type="EMBL" id="SUVG01000008">
    <property type="protein sequence ID" value="MBE6421805.1"/>
    <property type="molecule type" value="Genomic_DNA"/>
</dbReference>
<evidence type="ECO:0000313" key="2">
    <source>
        <dbReference type="EMBL" id="MBE6421805.1"/>
    </source>
</evidence>
<reference evidence="2" key="1">
    <citation type="submission" date="2019-04" db="EMBL/GenBank/DDBJ databases">
        <title>Evolution of Biomass-Degrading Anaerobic Consortia Revealed by Metagenomics.</title>
        <authorList>
            <person name="Peng X."/>
        </authorList>
    </citation>
    <scope>NUCLEOTIDE SEQUENCE</scope>
    <source>
        <strain evidence="2">SIG66</strain>
    </source>
</reference>
<evidence type="ECO:0000313" key="3">
    <source>
        <dbReference type="Proteomes" id="UP000725649"/>
    </source>
</evidence>
<keyword evidence="1" id="KW-1133">Transmembrane helix</keyword>
<sequence>MNAVKTYFLDVITKHYFDFNGRADRKQFWLYQLFYFIAFVCVNLLVIPLGEKAGVVVKLLITLALFLPSLGIIVRRLHDINLRGWWVLLNLVPFVGSLVLFVFWLLPGTEGKNRFN</sequence>
<organism evidence="2 3">
    <name type="scientific">Candidatus Avelusimicrobium gallicola</name>
    <dbReference type="NCBI Taxonomy" id="2562704"/>
    <lineage>
        <taxon>Bacteria</taxon>
        <taxon>Pseudomonadati</taxon>
        <taxon>Elusimicrobiota</taxon>
        <taxon>Elusimicrobia</taxon>
        <taxon>Elusimicrobiales</taxon>
        <taxon>Elusimicrobiaceae</taxon>
        <taxon>Candidatus Avelusimicrobium</taxon>
    </lineage>
</organism>
<dbReference type="Pfam" id="PF05656">
    <property type="entry name" value="DUF805"/>
    <property type="match status" value="1"/>
</dbReference>
<dbReference type="PANTHER" id="PTHR34980">
    <property type="entry name" value="INNER MEMBRANE PROTEIN-RELATED-RELATED"/>
    <property type="match status" value="1"/>
</dbReference>
<dbReference type="GO" id="GO:0005886">
    <property type="term" value="C:plasma membrane"/>
    <property type="evidence" value="ECO:0007669"/>
    <property type="project" value="TreeGrafter"/>
</dbReference>
<proteinExistence type="predicted"/>
<evidence type="ECO:0000256" key="1">
    <source>
        <dbReference type="SAM" id="Phobius"/>
    </source>
</evidence>
<dbReference type="PANTHER" id="PTHR34980:SF2">
    <property type="entry name" value="INNER MEMBRANE PROTEIN YHAH-RELATED"/>
    <property type="match status" value="1"/>
</dbReference>
<dbReference type="InterPro" id="IPR008523">
    <property type="entry name" value="DUF805"/>
</dbReference>
<feature type="transmembrane region" description="Helical" evidence="1">
    <location>
        <begin position="55"/>
        <end position="74"/>
    </location>
</feature>
<feature type="transmembrane region" description="Helical" evidence="1">
    <location>
        <begin position="28"/>
        <end position="49"/>
    </location>
</feature>
<name>A0A928DRV3_9BACT</name>
<accession>A0A928DRV3</accession>
<gene>
    <name evidence="2" type="ORF">E7027_06770</name>
</gene>
<keyword evidence="1" id="KW-0812">Transmembrane</keyword>
<protein>
    <submittedName>
        <fullName evidence="2">DUF805 domain-containing protein</fullName>
    </submittedName>
</protein>
<feature type="transmembrane region" description="Helical" evidence="1">
    <location>
        <begin position="86"/>
        <end position="106"/>
    </location>
</feature>